<evidence type="ECO:0000313" key="3">
    <source>
        <dbReference type="Proteomes" id="UP000011116"/>
    </source>
</evidence>
<dbReference type="PANTHER" id="PTHR33026:SF7">
    <property type="entry name" value="OS03G0100275 PROTEIN"/>
    <property type="match status" value="1"/>
</dbReference>
<accession>A0A8I6WBN1</accession>
<protein>
    <submittedName>
        <fullName evidence="2">Uncharacterized protein</fullName>
    </submittedName>
</protein>
<dbReference type="Proteomes" id="UP000011116">
    <property type="component" value="Chromosome 2H"/>
</dbReference>
<feature type="region of interest" description="Disordered" evidence="1">
    <location>
        <begin position="54"/>
        <end position="201"/>
    </location>
</feature>
<dbReference type="AlphaFoldDB" id="A0A8I6WBN1"/>
<feature type="compositionally biased region" description="Polar residues" evidence="1">
    <location>
        <begin position="77"/>
        <end position="89"/>
    </location>
</feature>
<evidence type="ECO:0000313" key="2">
    <source>
        <dbReference type="EnsemblPlants" id="HORVU.MOREX.r3.2HG0132020.1"/>
    </source>
</evidence>
<organism evidence="2 3">
    <name type="scientific">Hordeum vulgare subsp. vulgare</name>
    <name type="common">Domesticated barley</name>
    <dbReference type="NCBI Taxonomy" id="112509"/>
    <lineage>
        <taxon>Eukaryota</taxon>
        <taxon>Viridiplantae</taxon>
        <taxon>Streptophyta</taxon>
        <taxon>Embryophyta</taxon>
        <taxon>Tracheophyta</taxon>
        <taxon>Spermatophyta</taxon>
        <taxon>Magnoliopsida</taxon>
        <taxon>Liliopsida</taxon>
        <taxon>Poales</taxon>
        <taxon>Poaceae</taxon>
        <taxon>BOP clade</taxon>
        <taxon>Pooideae</taxon>
        <taxon>Triticodae</taxon>
        <taxon>Triticeae</taxon>
        <taxon>Hordeinae</taxon>
        <taxon>Hordeum</taxon>
    </lineage>
</organism>
<reference evidence="3" key="1">
    <citation type="journal article" date="2012" name="Nature">
        <title>A physical, genetic and functional sequence assembly of the barley genome.</title>
        <authorList>
            <consortium name="The International Barley Genome Sequencing Consortium"/>
            <person name="Mayer K.F."/>
            <person name="Waugh R."/>
            <person name="Brown J.W."/>
            <person name="Schulman A."/>
            <person name="Langridge P."/>
            <person name="Platzer M."/>
            <person name="Fincher G.B."/>
            <person name="Muehlbauer G.J."/>
            <person name="Sato K."/>
            <person name="Close T.J."/>
            <person name="Wise R.P."/>
            <person name="Stein N."/>
        </authorList>
    </citation>
    <scope>NUCLEOTIDE SEQUENCE [LARGE SCALE GENOMIC DNA]</scope>
    <source>
        <strain evidence="3">cv. Morex</strain>
    </source>
</reference>
<reference evidence="2" key="3">
    <citation type="submission" date="2022-01" db="UniProtKB">
        <authorList>
            <consortium name="EnsemblPlants"/>
        </authorList>
    </citation>
    <scope>IDENTIFICATION</scope>
    <source>
        <strain evidence="2">subsp. vulgare</strain>
    </source>
</reference>
<feature type="compositionally biased region" description="Acidic residues" evidence="1">
    <location>
        <begin position="112"/>
        <end position="125"/>
    </location>
</feature>
<evidence type="ECO:0000256" key="1">
    <source>
        <dbReference type="SAM" id="MobiDB-lite"/>
    </source>
</evidence>
<proteinExistence type="predicted"/>
<keyword evidence="3" id="KW-1185">Reference proteome</keyword>
<sequence>MDLLETFLGRRIQPLQAQHHAMWYYTGPEDSTRTHPECVTGEVVAAWVRGITGARDNPRGARRVKPFRADNPPPNEEWTNWYSPVSNGNPAEEEEGSQEGSVDSAEYVSDSGETEEETEEEEGEVGEQSSPPPPSEPRTKRRHEPATPSAPPAALSAPPAPPVAPSARSVKRTRDSAAEPTDQPSKVAKLSGSKPGKALPRMRIVVPVASACYLRHLSDTPGR</sequence>
<dbReference type="Gramene" id="HORVU.MOREX.r3.2HG0132020.1">
    <property type="protein sequence ID" value="HORVU.MOREX.r3.2HG0132020.1"/>
    <property type="gene ID" value="HORVU.MOREX.r3.2HG0132020"/>
</dbReference>
<dbReference type="PANTHER" id="PTHR33026">
    <property type="entry name" value="OS06G0360600 PROTEIN"/>
    <property type="match status" value="1"/>
</dbReference>
<name>A0A8I6WBN1_HORVV</name>
<reference evidence="2" key="2">
    <citation type="submission" date="2020-10" db="EMBL/GenBank/DDBJ databases">
        <authorList>
            <person name="Scholz U."/>
            <person name="Mascher M."/>
            <person name="Fiebig A."/>
        </authorList>
    </citation>
    <scope>NUCLEOTIDE SEQUENCE [LARGE SCALE GENOMIC DNA]</scope>
    <source>
        <strain evidence="2">cv. Morex</strain>
    </source>
</reference>
<dbReference type="EnsemblPlants" id="HORVU.MOREX.r3.2HG0132020.1">
    <property type="protein sequence ID" value="HORVU.MOREX.r3.2HG0132020.1"/>
    <property type="gene ID" value="HORVU.MOREX.r3.2HG0132020"/>
</dbReference>